<proteinExistence type="predicted"/>
<evidence type="ECO:0000313" key="2">
    <source>
        <dbReference type="EMBL" id="ALE93060.1"/>
    </source>
</evidence>
<dbReference type="OrthoDB" id="4955430at2"/>
<keyword evidence="1" id="KW-0472">Membrane</keyword>
<keyword evidence="3" id="KW-1185">Reference proteome</keyword>
<name>A0A0M4QNU4_9MICC</name>
<evidence type="ECO:0008006" key="4">
    <source>
        <dbReference type="Google" id="ProtNLM"/>
    </source>
</evidence>
<keyword evidence="1" id="KW-0812">Transmembrane</keyword>
<protein>
    <recommendedName>
        <fullName evidence="4">Ribosomal protein L7/L12 C-terminal domain-containing protein</fullName>
    </recommendedName>
</protein>
<accession>A0A0M4QNU4</accession>
<dbReference type="RefSeq" id="WP_154606087.1">
    <property type="nucleotide sequence ID" value="NZ_CP012677.1"/>
</dbReference>
<keyword evidence="1" id="KW-1133">Transmembrane helix</keyword>
<reference evidence="3" key="1">
    <citation type="submission" date="2015-09" db="EMBL/GenBank/DDBJ databases">
        <title>Complete genome of Arthrobacter alpinus strain R3.8.</title>
        <authorList>
            <person name="See-Too W.S."/>
            <person name="Chan K.G."/>
        </authorList>
    </citation>
    <scope>NUCLEOTIDE SEQUENCE [LARGE SCALE GENOMIC DNA]</scope>
    <source>
        <strain evidence="3">R3.8</strain>
    </source>
</reference>
<dbReference type="Proteomes" id="UP000062833">
    <property type="component" value="Chromosome"/>
</dbReference>
<dbReference type="EMBL" id="CP012677">
    <property type="protein sequence ID" value="ALE93060.1"/>
    <property type="molecule type" value="Genomic_DNA"/>
</dbReference>
<evidence type="ECO:0000313" key="3">
    <source>
        <dbReference type="Proteomes" id="UP000062833"/>
    </source>
</evidence>
<evidence type="ECO:0000256" key="1">
    <source>
        <dbReference type="SAM" id="Phobius"/>
    </source>
</evidence>
<dbReference type="PATRIC" id="fig|656366.3.peg.2864"/>
<sequence>MEYLVPMLIVVLVVIVVTFVAWLMGRKTRRSQNAASSEPAGGNAKRHGREITREMAQEASAKLTPETHQSVYSLIARQQVLNAVKAYRSATGTSLGESAAAVAALAQFPQPSPAPAVSSATESPLTVADIVAAAPVPAVAPAPHAYRYRAIVSQGEEVREVASTRLNEEIFGQVRALAQSGDYDGAARLLRDHADIGEEEAKEFVSMIEPYS</sequence>
<gene>
    <name evidence="2" type="ORF">AOC05_13285</name>
</gene>
<dbReference type="KEGG" id="aaq:AOC05_13285"/>
<feature type="transmembrane region" description="Helical" evidence="1">
    <location>
        <begin position="6"/>
        <end position="24"/>
    </location>
</feature>
<dbReference type="AlphaFoldDB" id="A0A0M4QNU4"/>
<organism evidence="2 3">
    <name type="scientific">Arthrobacter alpinus</name>
    <dbReference type="NCBI Taxonomy" id="656366"/>
    <lineage>
        <taxon>Bacteria</taxon>
        <taxon>Bacillati</taxon>
        <taxon>Actinomycetota</taxon>
        <taxon>Actinomycetes</taxon>
        <taxon>Micrococcales</taxon>
        <taxon>Micrococcaceae</taxon>
        <taxon>Arthrobacter</taxon>
    </lineage>
</organism>